<comment type="caution">
    <text evidence="8">The sequence shown here is derived from an EMBL/GenBank/DDBJ whole genome shotgun (WGS) entry which is preliminary data.</text>
</comment>
<feature type="transmembrane region" description="Helical" evidence="6">
    <location>
        <begin position="240"/>
        <end position="266"/>
    </location>
</feature>
<accession>A0AA36D9X7</accession>
<dbReference type="InterPro" id="IPR006153">
    <property type="entry name" value="Cation/H_exchanger_TM"/>
</dbReference>
<feature type="non-terminal residue" evidence="8">
    <location>
        <position position="1"/>
    </location>
</feature>
<dbReference type="EMBL" id="CATQJA010002665">
    <property type="protein sequence ID" value="CAJ0583853.1"/>
    <property type="molecule type" value="Genomic_DNA"/>
</dbReference>
<comment type="similarity">
    <text evidence="2">Belongs to the monovalent cation:proton antiporter 1 (CPA1) transporter (TC 2.A.36) family.</text>
</comment>
<keyword evidence="9" id="KW-1185">Reference proteome</keyword>
<dbReference type="Pfam" id="PF00999">
    <property type="entry name" value="Na_H_Exchanger"/>
    <property type="match status" value="1"/>
</dbReference>
<feature type="transmembrane region" description="Helical" evidence="6">
    <location>
        <begin position="278"/>
        <end position="298"/>
    </location>
</feature>
<organism evidence="8 9">
    <name type="scientific">Mesorhabditis spiculigera</name>
    <dbReference type="NCBI Taxonomy" id="96644"/>
    <lineage>
        <taxon>Eukaryota</taxon>
        <taxon>Metazoa</taxon>
        <taxon>Ecdysozoa</taxon>
        <taxon>Nematoda</taxon>
        <taxon>Chromadorea</taxon>
        <taxon>Rhabditida</taxon>
        <taxon>Rhabditina</taxon>
        <taxon>Rhabditomorpha</taxon>
        <taxon>Rhabditoidea</taxon>
        <taxon>Rhabditidae</taxon>
        <taxon>Mesorhabditinae</taxon>
        <taxon>Mesorhabditis</taxon>
    </lineage>
</organism>
<dbReference type="PANTHER" id="PTHR31102:SF1">
    <property type="entry name" value="CATION_H+ EXCHANGER DOMAIN-CONTAINING PROTEIN"/>
    <property type="match status" value="1"/>
</dbReference>
<sequence length="328" mass="35859">MLFVVFLCLKRLTKIPPYYNWLFAKRQILPQCCTIASLGQKAGITTLCIAGATLSDVLCITGFSITLGMIFGSERSNLSILLHVPVEMGLGMLFGLLGGLAINYMTKPSLKSNSVIETLLGVLLLLLGSLASLLGSDKADSHVLGPIAVLSLGFFTGYFTKKHRPELYSSMKFHLDLLWKFIFMPLLFGLIGFRLDPGMLFGGSSVELMRMCLILLVAMLCRVGTTYLSVCGPFNVKEKIFLAFAWLPKATIQAALATTFLDMAVLKKRGELVETGEGILLAAVLSIFLSAPVGQFFIQRFAGKLLQRDQEVIVQEQTELLESGGKVE</sequence>
<dbReference type="Proteomes" id="UP001177023">
    <property type="component" value="Unassembled WGS sequence"/>
</dbReference>
<protein>
    <recommendedName>
        <fullName evidence="7">Cation/H+ exchanger transmembrane domain-containing protein</fullName>
    </recommendedName>
</protein>
<dbReference type="GO" id="GO:1902600">
    <property type="term" value="P:proton transmembrane transport"/>
    <property type="evidence" value="ECO:0007669"/>
    <property type="project" value="InterPro"/>
</dbReference>
<dbReference type="GO" id="GO:0016020">
    <property type="term" value="C:membrane"/>
    <property type="evidence" value="ECO:0007669"/>
    <property type="project" value="UniProtKB-SubCell"/>
</dbReference>
<feature type="transmembrane region" description="Helical" evidence="6">
    <location>
        <begin position="208"/>
        <end position="228"/>
    </location>
</feature>
<keyword evidence="4 6" id="KW-1133">Transmembrane helix</keyword>
<evidence type="ECO:0000256" key="4">
    <source>
        <dbReference type="ARBA" id="ARBA00022989"/>
    </source>
</evidence>
<reference evidence="8" key="1">
    <citation type="submission" date="2023-06" db="EMBL/GenBank/DDBJ databases">
        <authorList>
            <person name="Delattre M."/>
        </authorList>
    </citation>
    <scope>NUCLEOTIDE SEQUENCE</scope>
    <source>
        <strain evidence="8">AF72</strain>
    </source>
</reference>
<evidence type="ECO:0000256" key="1">
    <source>
        <dbReference type="ARBA" id="ARBA00004141"/>
    </source>
</evidence>
<feature type="transmembrane region" description="Helical" evidence="6">
    <location>
        <begin position="80"/>
        <end position="102"/>
    </location>
</feature>
<feature type="domain" description="Cation/H+ exchanger transmembrane" evidence="7">
    <location>
        <begin position="44"/>
        <end position="288"/>
    </location>
</feature>
<proteinExistence type="inferred from homology"/>
<dbReference type="InterPro" id="IPR051843">
    <property type="entry name" value="CPA1_transporter"/>
</dbReference>
<dbReference type="PANTHER" id="PTHR31102">
    <property type="match status" value="1"/>
</dbReference>
<keyword evidence="5 6" id="KW-0472">Membrane</keyword>
<keyword evidence="3 6" id="KW-0812">Transmembrane</keyword>
<evidence type="ECO:0000256" key="5">
    <source>
        <dbReference type="ARBA" id="ARBA00023136"/>
    </source>
</evidence>
<dbReference type="GO" id="GO:0015297">
    <property type="term" value="F:antiporter activity"/>
    <property type="evidence" value="ECO:0007669"/>
    <property type="project" value="InterPro"/>
</dbReference>
<comment type="subcellular location">
    <subcellularLocation>
        <location evidence="1">Membrane</location>
        <topology evidence="1">Multi-pass membrane protein</topology>
    </subcellularLocation>
</comment>
<gene>
    <name evidence="8" type="ORF">MSPICULIGERA_LOCUS21922</name>
</gene>
<feature type="transmembrane region" description="Helical" evidence="6">
    <location>
        <begin position="141"/>
        <end position="160"/>
    </location>
</feature>
<feature type="transmembrane region" description="Helical" evidence="6">
    <location>
        <begin position="181"/>
        <end position="202"/>
    </location>
</feature>
<evidence type="ECO:0000256" key="6">
    <source>
        <dbReference type="SAM" id="Phobius"/>
    </source>
</evidence>
<evidence type="ECO:0000313" key="9">
    <source>
        <dbReference type="Proteomes" id="UP001177023"/>
    </source>
</evidence>
<evidence type="ECO:0000256" key="2">
    <source>
        <dbReference type="ARBA" id="ARBA00007367"/>
    </source>
</evidence>
<feature type="transmembrane region" description="Helical" evidence="6">
    <location>
        <begin position="114"/>
        <end position="135"/>
    </location>
</feature>
<name>A0AA36D9X7_9BILA</name>
<evidence type="ECO:0000256" key="3">
    <source>
        <dbReference type="ARBA" id="ARBA00022692"/>
    </source>
</evidence>
<evidence type="ECO:0000313" key="8">
    <source>
        <dbReference type="EMBL" id="CAJ0583853.1"/>
    </source>
</evidence>
<dbReference type="AlphaFoldDB" id="A0AA36D9X7"/>
<evidence type="ECO:0000259" key="7">
    <source>
        <dbReference type="Pfam" id="PF00999"/>
    </source>
</evidence>